<dbReference type="Gene3D" id="2.160.20.10">
    <property type="entry name" value="Single-stranded right-handed beta-helix, Pectin lyase-like"/>
    <property type="match status" value="1"/>
</dbReference>
<dbReference type="SMART" id="SM00304">
    <property type="entry name" value="HAMP"/>
    <property type="match status" value="2"/>
</dbReference>
<dbReference type="SMART" id="SM00283">
    <property type="entry name" value="MA"/>
    <property type="match status" value="1"/>
</dbReference>
<dbReference type="PROSITE" id="PS50111">
    <property type="entry name" value="CHEMOTAXIS_TRANSDUC_2"/>
    <property type="match status" value="1"/>
</dbReference>
<evidence type="ECO:0000256" key="9">
    <source>
        <dbReference type="ARBA" id="ARBA00029447"/>
    </source>
</evidence>
<dbReference type="PROSITE" id="PS50885">
    <property type="entry name" value="HAMP"/>
    <property type="match status" value="1"/>
</dbReference>
<evidence type="ECO:0000256" key="8">
    <source>
        <dbReference type="ARBA" id="ARBA00023224"/>
    </source>
</evidence>
<dbReference type="InterPro" id="IPR003660">
    <property type="entry name" value="HAMP_dom"/>
</dbReference>
<gene>
    <name evidence="13" type="primary">mcpS_6</name>
    <name evidence="13" type="ORF">IEC33019_3362</name>
</gene>
<dbReference type="GO" id="GO:0005886">
    <property type="term" value="C:plasma membrane"/>
    <property type="evidence" value="ECO:0007669"/>
    <property type="project" value="UniProtKB-SubCell"/>
</dbReference>
<keyword evidence="4" id="KW-0145">Chemotaxis</keyword>
<protein>
    <submittedName>
        <fullName evidence="13">Methyl-accepting chemotaxis protein McpS</fullName>
    </submittedName>
</protein>
<dbReference type="SUPFAM" id="SSF58104">
    <property type="entry name" value="Methyl-accepting chemotaxis protein (MCP) signaling domain"/>
    <property type="match status" value="1"/>
</dbReference>
<dbReference type="AlphaFoldDB" id="A0A1B2F9C5"/>
<dbReference type="InterPro" id="IPR008638">
    <property type="entry name" value="FhaB/CdiA-like_TPS"/>
</dbReference>
<dbReference type="EMBL" id="CP016634">
    <property type="protein sequence ID" value="ANY88889.1"/>
    <property type="molecule type" value="Genomic_DNA"/>
</dbReference>
<dbReference type="PRINTS" id="PR00260">
    <property type="entry name" value="CHEMTRNSDUCR"/>
</dbReference>
<keyword evidence="3" id="KW-0488">Methylation</keyword>
<evidence type="ECO:0000256" key="6">
    <source>
        <dbReference type="ARBA" id="ARBA00022989"/>
    </source>
</evidence>
<name>A0A1B2F9C5_PSEPU</name>
<sequence length="832" mass="86268">MDVRLFAFLARQRSAAIQPRERFCGLPKRGLAFLLANAIFWQPLWAQAGEGIVVSAPGTSLDRAGNGVPIVNIAAPNGSGLSHNRFSDYNVGKQGVILNNATGRTQATQLGGIVLGNPNLKGSAATTILNEVNGTNPSQLRGYTEVAGQRAHVIVANPHGITCDGCGFINTPRATLSTGRPVIENGQLTRHQVDQGQVIIEGAGLNASNVDSFEIITRSAKINARIQARDLTIVTGRNDVDARTLAATARTDNGTAKPELAIDSSALGGMYAGSIKLVGTEAGVGVKLDGKLIASGGDIQLDANGQLRMAQVSAAGDLRAKAQQVTLDGPAYAAGTAELNARGQLSNNQSVAAGRHVQLSGAQLINSGIVEAGVNADNSRNTQGDVTLTAQNLRNSASVVASRSLQVNQALQNITSTALSQALGQGGSFGSALKDSLYNTLAAAAFNAVGNLHLENGSAPKIAAHALVGGLVAEAAGKDFASGAIAAGANEALATELRQAVTRLIVLPLKDALQSAERVANGDLSQDVSVSRRDELGELQASMQRMTVNLRDLIGGLRDGVVQIASAAEELSAVTEQTSAGVSSQKVETDQVATAMNQMASTVQDVARSAEEASNAAVNAGHEARESDTVVNQAIEQITHLDVEVGHSTEAMAGLKRESDKIGTVLDVIKSVAQQTNLLALNAAIEAARAGEAGRGFAVVADEVRSLAQRTQSSTEEIEELISGLHRGTQQVGDILERSRALTSNSVELTRRAGTSLLNISRSVATIESMNLQIATASEQQSAVAEEINRSVLNVREVSEQTAAASEETAASSVKLAQLGGELQLLVGKFKL</sequence>
<dbReference type="GO" id="GO:0006935">
    <property type="term" value="P:chemotaxis"/>
    <property type="evidence" value="ECO:0007669"/>
    <property type="project" value="UniProtKB-KW"/>
</dbReference>
<dbReference type="GO" id="GO:0004888">
    <property type="term" value="F:transmembrane signaling receptor activity"/>
    <property type="evidence" value="ECO:0007669"/>
    <property type="project" value="InterPro"/>
</dbReference>
<keyword evidence="7" id="KW-0472">Membrane</keyword>
<evidence type="ECO:0000256" key="1">
    <source>
        <dbReference type="ARBA" id="ARBA00004651"/>
    </source>
</evidence>
<dbReference type="PANTHER" id="PTHR32089:SF120">
    <property type="entry name" value="METHYL-ACCEPTING CHEMOTAXIS PROTEIN TLPQ"/>
    <property type="match status" value="1"/>
</dbReference>
<comment type="subcellular location">
    <subcellularLocation>
        <location evidence="1">Cell membrane</location>
        <topology evidence="1">Multi-pass membrane protein</topology>
    </subcellularLocation>
</comment>
<evidence type="ECO:0000256" key="5">
    <source>
        <dbReference type="ARBA" id="ARBA00022692"/>
    </source>
</evidence>
<dbReference type="InterPro" id="IPR011050">
    <property type="entry name" value="Pectin_lyase_fold/virulence"/>
</dbReference>
<dbReference type="GO" id="GO:0007165">
    <property type="term" value="P:signal transduction"/>
    <property type="evidence" value="ECO:0007669"/>
    <property type="project" value="UniProtKB-KW"/>
</dbReference>
<dbReference type="SMART" id="SM00912">
    <property type="entry name" value="Haemagg_act"/>
    <property type="match status" value="1"/>
</dbReference>
<dbReference type="NCBIfam" id="TIGR01901">
    <property type="entry name" value="adhes_NPXG"/>
    <property type="match status" value="1"/>
</dbReference>
<evidence type="ECO:0000313" key="13">
    <source>
        <dbReference type="EMBL" id="ANY88889.1"/>
    </source>
</evidence>
<dbReference type="InterPro" id="IPR004090">
    <property type="entry name" value="Chemotax_Me-accpt_rcpt"/>
</dbReference>
<feature type="domain" description="HAMP" evidence="12">
    <location>
        <begin position="503"/>
        <end position="555"/>
    </location>
</feature>
<keyword evidence="8 10" id="KW-0807">Transducer</keyword>
<dbReference type="CDD" id="cd11386">
    <property type="entry name" value="MCP_signal"/>
    <property type="match status" value="1"/>
</dbReference>
<dbReference type="Pfam" id="PF00672">
    <property type="entry name" value="HAMP"/>
    <property type="match status" value="1"/>
</dbReference>
<dbReference type="Pfam" id="PF04830">
    <property type="entry name" value="DUF637"/>
    <property type="match status" value="1"/>
</dbReference>
<evidence type="ECO:0000256" key="3">
    <source>
        <dbReference type="ARBA" id="ARBA00022481"/>
    </source>
</evidence>
<dbReference type="InterPro" id="IPR006915">
    <property type="entry name" value="DUF637_hemagglutn_put"/>
</dbReference>
<reference evidence="13" key="1">
    <citation type="submission" date="2016-07" db="EMBL/GenBank/DDBJ databases">
        <title>New class B carbapenemase carried by novel plasmid in Pseudomonas putida enviromental strain in eastern Amazonia.</title>
        <authorList>
            <person name="Souza C.O."/>
            <person name="Lima K.V."/>
            <person name="Brasiliense D.M."/>
            <person name="Perez-Chaparro P.J."/>
            <person name="Mamizuka E.M."/>
            <person name="Lima M.O."/>
            <person name="Lima L.N."/>
            <person name="McCulloch J.A."/>
        </authorList>
    </citation>
    <scope>NUCLEOTIDE SEQUENCE [LARGE SCALE GENOMIC DNA]</scope>
    <source>
        <strain evidence="13">IEC33019</strain>
    </source>
</reference>
<dbReference type="CDD" id="cd06225">
    <property type="entry name" value="HAMP"/>
    <property type="match status" value="1"/>
</dbReference>
<evidence type="ECO:0000256" key="10">
    <source>
        <dbReference type="PROSITE-ProRule" id="PRU00284"/>
    </source>
</evidence>
<dbReference type="Pfam" id="PF05860">
    <property type="entry name" value="TPS"/>
    <property type="match status" value="1"/>
</dbReference>
<evidence type="ECO:0000256" key="2">
    <source>
        <dbReference type="ARBA" id="ARBA00022475"/>
    </source>
</evidence>
<dbReference type="InterPro" id="IPR004089">
    <property type="entry name" value="MCPsignal_dom"/>
</dbReference>
<dbReference type="PANTHER" id="PTHR32089">
    <property type="entry name" value="METHYL-ACCEPTING CHEMOTAXIS PROTEIN MCPB"/>
    <property type="match status" value="1"/>
</dbReference>
<keyword evidence="2" id="KW-1003">Cell membrane</keyword>
<keyword evidence="6" id="KW-1133">Transmembrane helix</keyword>
<dbReference type="FunFam" id="1.10.287.950:FF:000001">
    <property type="entry name" value="Methyl-accepting chemotaxis sensory transducer"/>
    <property type="match status" value="1"/>
</dbReference>
<keyword evidence="5" id="KW-0812">Transmembrane</keyword>
<dbReference type="Pfam" id="PF00015">
    <property type="entry name" value="MCPsignal"/>
    <property type="match status" value="1"/>
</dbReference>
<accession>A0A1B2F9C5</accession>
<proteinExistence type="inferred from homology"/>
<evidence type="ECO:0000259" key="12">
    <source>
        <dbReference type="PROSITE" id="PS50885"/>
    </source>
</evidence>
<dbReference type="Gene3D" id="1.10.287.950">
    <property type="entry name" value="Methyl-accepting chemotaxis protein"/>
    <property type="match status" value="1"/>
</dbReference>
<evidence type="ECO:0000259" key="11">
    <source>
        <dbReference type="PROSITE" id="PS50111"/>
    </source>
</evidence>
<organism evidence="13">
    <name type="scientific">Pseudomonas putida</name>
    <name type="common">Arthrobacter siderocapsulatus</name>
    <dbReference type="NCBI Taxonomy" id="303"/>
    <lineage>
        <taxon>Bacteria</taxon>
        <taxon>Pseudomonadati</taxon>
        <taxon>Pseudomonadota</taxon>
        <taxon>Gammaproteobacteria</taxon>
        <taxon>Pseudomonadales</taxon>
        <taxon>Pseudomonadaceae</taxon>
        <taxon>Pseudomonas</taxon>
    </lineage>
</organism>
<dbReference type="SUPFAM" id="SSF51126">
    <property type="entry name" value="Pectin lyase-like"/>
    <property type="match status" value="1"/>
</dbReference>
<evidence type="ECO:0000256" key="4">
    <source>
        <dbReference type="ARBA" id="ARBA00022500"/>
    </source>
</evidence>
<evidence type="ECO:0000256" key="7">
    <source>
        <dbReference type="ARBA" id="ARBA00023136"/>
    </source>
</evidence>
<comment type="similarity">
    <text evidence="9">Belongs to the methyl-accepting chemotaxis (MCP) protein family.</text>
</comment>
<dbReference type="InterPro" id="IPR012334">
    <property type="entry name" value="Pectin_lyas_fold"/>
</dbReference>
<feature type="domain" description="Methyl-accepting transducer" evidence="11">
    <location>
        <begin position="560"/>
        <end position="796"/>
    </location>
</feature>